<dbReference type="InterPro" id="IPR000195">
    <property type="entry name" value="Rab-GAP-TBC_dom"/>
</dbReference>
<dbReference type="Pfam" id="PF00566">
    <property type="entry name" value="RabGAP-TBC"/>
    <property type="match status" value="1"/>
</dbReference>
<evidence type="ECO:0000259" key="3">
    <source>
        <dbReference type="PROSITE" id="PS50086"/>
    </source>
</evidence>
<dbReference type="FunFam" id="1.10.472.80:FF:000038">
    <property type="entry name" value="TBC1 domain family member 5"/>
    <property type="match status" value="1"/>
</dbReference>
<evidence type="ECO:0000256" key="1">
    <source>
        <dbReference type="ARBA" id="ARBA00022468"/>
    </source>
</evidence>
<dbReference type="PANTHER" id="PTHR22957:SF337">
    <property type="entry name" value="TBC1 DOMAIN FAMILY MEMBER 5"/>
    <property type="match status" value="1"/>
</dbReference>
<feature type="compositionally biased region" description="Low complexity" evidence="2">
    <location>
        <begin position="708"/>
        <end position="717"/>
    </location>
</feature>
<dbReference type="Gene3D" id="1.10.8.270">
    <property type="entry name" value="putative rabgap domain of human tbc1 domain family member 14 like domains"/>
    <property type="match status" value="1"/>
</dbReference>
<dbReference type="SUPFAM" id="SSF47923">
    <property type="entry name" value="Ypt/Rab-GAP domain of gyp1p"/>
    <property type="match status" value="2"/>
</dbReference>
<dbReference type="GeneID" id="87807115"/>
<feature type="compositionally biased region" description="Polar residues" evidence="2">
    <location>
        <begin position="634"/>
        <end position="651"/>
    </location>
</feature>
<accession>A0AAF0Y6Q0</accession>
<dbReference type="FunFam" id="1.10.8.270:FF:000031">
    <property type="entry name" value="TBC1 domain family member 5"/>
    <property type="match status" value="1"/>
</dbReference>
<feature type="domain" description="Rab-GAP TBC" evidence="3">
    <location>
        <begin position="130"/>
        <end position="337"/>
    </location>
</feature>
<evidence type="ECO:0000313" key="5">
    <source>
        <dbReference type="Proteomes" id="UP000827549"/>
    </source>
</evidence>
<feature type="region of interest" description="Disordered" evidence="2">
    <location>
        <begin position="611"/>
        <end position="815"/>
    </location>
</feature>
<dbReference type="InterPro" id="IPR035969">
    <property type="entry name" value="Rab-GAP_TBC_sf"/>
</dbReference>
<dbReference type="Gene3D" id="1.10.472.80">
    <property type="entry name" value="Ypt/Rab-GAP domain of gyp1p, domain 3"/>
    <property type="match status" value="1"/>
</dbReference>
<dbReference type="GO" id="GO:0005096">
    <property type="term" value="F:GTPase activator activity"/>
    <property type="evidence" value="ECO:0007669"/>
    <property type="project" value="UniProtKB-KW"/>
</dbReference>
<dbReference type="RefSeq" id="XP_062626389.1">
    <property type="nucleotide sequence ID" value="XM_062770405.1"/>
</dbReference>
<reference evidence="4" key="1">
    <citation type="submission" date="2023-10" db="EMBL/GenBank/DDBJ databases">
        <authorList>
            <person name="Noh H."/>
        </authorList>
    </citation>
    <scope>NUCLEOTIDE SEQUENCE</scope>
    <source>
        <strain evidence="4">DUCC4014</strain>
    </source>
</reference>
<dbReference type="AlphaFoldDB" id="A0AAF0Y6Q0"/>
<evidence type="ECO:0000313" key="4">
    <source>
        <dbReference type="EMBL" id="WOO80357.1"/>
    </source>
</evidence>
<organism evidence="4 5">
    <name type="scientific">Vanrija pseudolonga</name>
    <dbReference type="NCBI Taxonomy" id="143232"/>
    <lineage>
        <taxon>Eukaryota</taxon>
        <taxon>Fungi</taxon>
        <taxon>Dikarya</taxon>
        <taxon>Basidiomycota</taxon>
        <taxon>Agaricomycotina</taxon>
        <taxon>Tremellomycetes</taxon>
        <taxon>Trichosporonales</taxon>
        <taxon>Trichosporonaceae</taxon>
        <taxon>Vanrija</taxon>
    </lineage>
</organism>
<evidence type="ECO:0000256" key="2">
    <source>
        <dbReference type="SAM" id="MobiDB-lite"/>
    </source>
</evidence>
<keyword evidence="1" id="KW-0343">GTPase activation</keyword>
<dbReference type="EMBL" id="CP086716">
    <property type="protein sequence ID" value="WOO80357.1"/>
    <property type="molecule type" value="Genomic_DNA"/>
</dbReference>
<proteinExistence type="predicted"/>
<protein>
    <submittedName>
        <fullName evidence="4">TBC1 domain family member 5</fullName>
    </submittedName>
</protein>
<name>A0AAF0Y6Q0_9TREE</name>
<gene>
    <name evidence="4" type="primary">TBC1D5</name>
    <name evidence="4" type="ORF">LOC62_03G003874</name>
</gene>
<dbReference type="Proteomes" id="UP000827549">
    <property type="component" value="Chromosome 3"/>
</dbReference>
<keyword evidence="5" id="KW-1185">Reference proteome</keyword>
<dbReference type="PANTHER" id="PTHR22957">
    <property type="entry name" value="TBC1 DOMAIN FAMILY MEMBER GTPASE-ACTIVATING PROTEIN"/>
    <property type="match status" value="1"/>
</dbReference>
<feature type="compositionally biased region" description="Low complexity" evidence="2">
    <location>
        <begin position="503"/>
        <end position="513"/>
    </location>
</feature>
<feature type="compositionally biased region" description="Pro residues" evidence="2">
    <location>
        <begin position="718"/>
        <end position="727"/>
    </location>
</feature>
<feature type="region of interest" description="Disordered" evidence="2">
    <location>
        <begin position="415"/>
        <end position="456"/>
    </location>
</feature>
<dbReference type="SMART" id="SM00164">
    <property type="entry name" value="TBC"/>
    <property type="match status" value="1"/>
</dbReference>
<feature type="compositionally biased region" description="Polar residues" evidence="2">
    <location>
        <begin position="665"/>
        <end position="677"/>
    </location>
</feature>
<dbReference type="PROSITE" id="PS50086">
    <property type="entry name" value="TBC_RABGAP"/>
    <property type="match status" value="1"/>
</dbReference>
<sequence>MGEASTFPRPPAPELAAAWHILFADPLLSLSNLKAAAVAGGLGPAGDDGGVPLRSVYWRFYLGLLPPPASLDLFPPALATQRRGYDELRARFLVAPDGRWAADCSSGEGYAASTSTGTSTSAESWSDPLSLESSNPWKTWFAHLDLRATIRQDVDRTFPDIPYFASERVRRSLTTMLFLFSVLNPDVGYRQGMHELLAVCMVVADRDSIERAALPEQGGMPDAMYAALGATLDRAYVEHDAFHLFQELMKPAKSFYEWRVEEGPPRLPNGPQALIIVRCNHIHSQLIRRIDPQLWERLDTEGIEAQIWLIRWIRLILTRELPFGQALRLWDGMFAEDPGLGILDFVCVAMLLLIRNELMDADYPTILTHLLHYPSPSPTYPFNPALILTQAKFLRNNISPAGGVEVVLQNQEHLGVKASGPESRNSFDDDGMASSYRVSGTPPSRSSSLRPGKPKGLAAGLFERAQKAGLDKAFADLRSSLPDSATAYSFLPSFAPQAPSRESSPISTIPSTTAALPPRPALQPTPSVDSLASTKSLLDAERQMAELRLAMVTMGKAMGEWLDVIREGAGSTPAETAEAWRGLDRVRDGLLDAAGNDVEDLVQAWAWNDGLDSSRSRGATPVTPSMMEPPHTPVTPTRSGAASPPRNTVQITPKAPARAPPPAPVSTSGPSATNPTLASPVPTTARPAIFLSHRDDRPSPTLPRMPISRQPASSAPASAPPPPPGGPQSPRSPRSPPPPLVILPKPRVSSIGVVSDTSAPMDPLAGIGVGVIPRDERRRSLRPGAGAGGPTGTASAPSSGSGGRVSVDPLGVGGG</sequence>
<feature type="region of interest" description="Disordered" evidence="2">
    <location>
        <begin position="496"/>
        <end position="529"/>
    </location>
</feature>
<feature type="compositionally biased region" description="Polar residues" evidence="2">
    <location>
        <begin position="436"/>
        <end position="449"/>
    </location>
</feature>